<keyword evidence="5" id="KW-1185">Reference proteome</keyword>
<reference evidence="4" key="1">
    <citation type="submission" date="2023-07" db="EMBL/GenBank/DDBJ databases">
        <title>Sequencing the genomes of 1000 actinobacteria strains.</title>
        <authorList>
            <person name="Klenk H.-P."/>
        </authorList>
    </citation>
    <scope>NUCLEOTIDE SEQUENCE</scope>
    <source>
        <strain evidence="4">DSM 44707</strain>
    </source>
</reference>
<dbReference type="PANTHER" id="PTHR43156">
    <property type="entry name" value="STAGE II SPORULATION PROTEIN E-RELATED"/>
    <property type="match status" value="1"/>
</dbReference>
<organism evidence="4 5">
    <name type="scientific">Catenuloplanes atrovinosus</name>
    <dbReference type="NCBI Taxonomy" id="137266"/>
    <lineage>
        <taxon>Bacteria</taxon>
        <taxon>Bacillati</taxon>
        <taxon>Actinomycetota</taxon>
        <taxon>Actinomycetes</taxon>
        <taxon>Micromonosporales</taxon>
        <taxon>Micromonosporaceae</taxon>
        <taxon>Catenuloplanes</taxon>
    </lineage>
</organism>
<dbReference type="Proteomes" id="UP001183643">
    <property type="component" value="Unassembled WGS sequence"/>
</dbReference>
<name>A0AAE3YQ35_9ACTN</name>
<sequence length="570" mass="60761">MSLSDPGRLDALARTGLGAAPDEMFDRFADLVRRVLGVPVALVSLVSDERQFLPGAFGLAEPWMTRRETTLSHAFCQPVVLSAEPLVVTDARTDPRVTGHLAIEDLNVIGYAGMPLTDAEGRVLGALCAIDDESHAWTEEELALLSDLAAACSDSLRLRIATRRAGAAFDRSQLLLRASTTLADTSTISDVVDAVRHLVTGTLDPAYVGLSLTDASSVHLHSGDSLPTEVARRWNRYDRTATTPSALAADRGEMVLLPDPAAVAAQVPDAAPTFAEMGWQSGASVPLPGPEGPIGALTFVWKQPNPLDDTEQAVLAALAGYVAQALGRAGTLADRRDAASTMQKALLSPLPTHGQVRMAARYLPAHHADHVGGDWYDAIRIDEHRLALVIGDVSGHSIQAAAAMSQLRSILRTLLIDRRESPAAVLRRLEHTSRALHAPELTTAVLAYLDRTPTGRYALTWSNAGHPPPLLAVAGGGVVALDGGDPLLGAFRHPARRSQTVELPPGAVLVLHTDGLVETRTDPIDVGLDRVRELLRRHAADDPERIADTLVSRVGSRYEDDVALLVVSVP</sequence>
<feature type="domain" description="GAF" evidence="2">
    <location>
        <begin position="20"/>
        <end position="166"/>
    </location>
</feature>
<keyword evidence="1" id="KW-0378">Hydrolase</keyword>
<feature type="domain" description="PPM-type phosphatase" evidence="3">
    <location>
        <begin position="356"/>
        <end position="569"/>
    </location>
</feature>
<dbReference type="SUPFAM" id="SSF55781">
    <property type="entry name" value="GAF domain-like"/>
    <property type="match status" value="2"/>
</dbReference>
<evidence type="ECO:0000256" key="1">
    <source>
        <dbReference type="ARBA" id="ARBA00022801"/>
    </source>
</evidence>
<dbReference type="InterPro" id="IPR029016">
    <property type="entry name" value="GAF-like_dom_sf"/>
</dbReference>
<evidence type="ECO:0000259" key="3">
    <source>
        <dbReference type="SMART" id="SM00331"/>
    </source>
</evidence>
<proteinExistence type="predicted"/>
<dbReference type="AlphaFoldDB" id="A0AAE3YQ35"/>
<evidence type="ECO:0000259" key="2">
    <source>
        <dbReference type="SMART" id="SM00065"/>
    </source>
</evidence>
<gene>
    <name evidence="4" type="ORF">J2S41_003289</name>
</gene>
<dbReference type="GO" id="GO:0016791">
    <property type="term" value="F:phosphatase activity"/>
    <property type="evidence" value="ECO:0007669"/>
    <property type="project" value="TreeGrafter"/>
</dbReference>
<dbReference type="InterPro" id="IPR052016">
    <property type="entry name" value="Bact_Sigma-Reg"/>
</dbReference>
<protein>
    <submittedName>
        <fullName evidence="4">Serine phosphatase RsbU (Regulator of sigma subunit)</fullName>
    </submittedName>
</protein>
<dbReference type="SMART" id="SM00331">
    <property type="entry name" value="PP2C_SIG"/>
    <property type="match status" value="1"/>
</dbReference>
<dbReference type="SUPFAM" id="SSF81606">
    <property type="entry name" value="PP2C-like"/>
    <property type="match status" value="1"/>
</dbReference>
<evidence type="ECO:0000313" key="5">
    <source>
        <dbReference type="Proteomes" id="UP001183643"/>
    </source>
</evidence>
<dbReference type="RefSeq" id="WP_310368679.1">
    <property type="nucleotide sequence ID" value="NZ_JAVDYB010000001.1"/>
</dbReference>
<feature type="domain" description="GAF" evidence="2">
    <location>
        <begin position="187"/>
        <end position="336"/>
    </location>
</feature>
<evidence type="ECO:0000313" key="4">
    <source>
        <dbReference type="EMBL" id="MDR7276511.1"/>
    </source>
</evidence>
<dbReference type="EMBL" id="JAVDYB010000001">
    <property type="protein sequence ID" value="MDR7276511.1"/>
    <property type="molecule type" value="Genomic_DNA"/>
</dbReference>
<dbReference type="SMART" id="SM00065">
    <property type="entry name" value="GAF"/>
    <property type="match status" value="2"/>
</dbReference>
<accession>A0AAE3YQ35</accession>
<dbReference type="Pfam" id="PF01590">
    <property type="entry name" value="GAF"/>
    <property type="match status" value="1"/>
</dbReference>
<dbReference type="InterPro" id="IPR001932">
    <property type="entry name" value="PPM-type_phosphatase-like_dom"/>
</dbReference>
<dbReference type="Gene3D" id="3.60.40.10">
    <property type="entry name" value="PPM-type phosphatase domain"/>
    <property type="match status" value="1"/>
</dbReference>
<dbReference type="Pfam" id="PF13185">
    <property type="entry name" value="GAF_2"/>
    <property type="match status" value="1"/>
</dbReference>
<dbReference type="InterPro" id="IPR036457">
    <property type="entry name" value="PPM-type-like_dom_sf"/>
</dbReference>
<dbReference type="PANTHER" id="PTHR43156:SF2">
    <property type="entry name" value="STAGE II SPORULATION PROTEIN E"/>
    <property type="match status" value="1"/>
</dbReference>
<dbReference type="Gene3D" id="3.30.450.40">
    <property type="match status" value="2"/>
</dbReference>
<dbReference type="InterPro" id="IPR003018">
    <property type="entry name" value="GAF"/>
</dbReference>
<dbReference type="Pfam" id="PF07228">
    <property type="entry name" value="SpoIIE"/>
    <property type="match status" value="1"/>
</dbReference>
<comment type="caution">
    <text evidence="4">The sequence shown here is derived from an EMBL/GenBank/DDBJ whole genome shotgun (WGS) entry which is preliminary data.</text>
</comment>